<dbReference type="Proteomes" id="UP000032336">
    <property type="component" value="Unassembled WGS sequence"/>
</dbReference>
<reference evidence="1 2" key="1">
    <citation type="submission" date="2015-01" db="EMBL/GenBank/DDBJ databases">
        <title>Draft genome of the acidophilic iron oxidizer Ferrimicrobium acidiphilum strain T23.</title>
        <authorList>
            <person name="Poehlein A."/>
            <person name="Eisen S."/>
            <person name="Schloemann M."/>
            <person name="Johnson B.D."/>
            <person name="Daniel R."/>
            <person name="Muehling M."/>
        </authorList>
    </citation>
    <scope>NUCLEOTIDE SEQUENCE [LARGE SCALE GENOMIC DNA]</scope>
    <source>
        <strain evidence="1 2">T23</strain>
    </source>
</reference>
<accession>A0A0D8FWZ0</accession>
<evidence type="ECO:0000313" key="1">
    <source>
        <dbReference type="EMBL" id="KJE76772.1"/>
    </source>
</evidence>
<evidence type="ECO:0000313" key="2">
    <source>
        <dbReference type="Proteomes" id="UP000032336"/>
    </source>
</evidence>
<dbReference type="RefSeq" id="WP_035389700.1">
    <property type="nucleotide sequence ID" value="NZ_JQKF01000015.1"/>
</dbReference>
<proteinExistence type="predicted"/>
<keyword evidence="2" id="KW-1185">Reference proteome</keyword>
<comment type="caution">
    <text evidence="1">The sequence shown here is derived from an EMBL/GenBank/DDBJ whole genome shotgun (WGS) entry which is preliminary data.</text>
</comment>
<organism evidence="1 2">
    <name type="scientific">Ferrimicrobium acidiphilum DSM 19497</name>
    <dbReference type="NCBI Taxonomy" id="1121877"/>
    <lineage>
        <taxon>Bacteria</taxon>
        <taxon>Bacillati</taxon>
        <taxon>Actinomycetota</taxon>
        <taxon>Acidimicrobiia</taxon>
        <taxon>Acidimicrobiales</taxon>
        <taxon>Acidimicrobiaceae</taxon>
        <taxon>Ferrimicrobium</taxon>
    </lineage>
</organism>
<dbReference type="EMBL" id="JXUW01000011">
    <property type="protein sequence ID" value="KJE76772.1"/>
    <property type="molecule type" value="Genomic_DNA"/>
</dbReference>
<name>A0A0D8FWZ0_9ACTN</name>
<gene>
    <name evidence="1" type="ORF">FEAC_14180</name>
</gene>
<sequence length="115" mass="13185">MASAPIRHGLIRVPFIGQQHGIYWLRLYAIDTSSFVVIVTEVPGNPGPSITNGISLIFKFICREYQLDPAHVIFFEVWPLGVFQNQKAQYRRVAFFPSLAWEDVTLKQIENMGLY</sequence>
<protein>
    <submittedName>
        <fullName evidence="1">Uncharacterized protein</fullName>
    </submittedName>
</protein>
<dbReference type="AlphaFoldDB" id="A0A0D8FWZ0"/>